<evidence type="ECO:0000256" key="11">
    <source>
        <dbReference type="ARBA" id="ARBA00023316"/>
    </source>
</evidence>
<keyword evidence="15" id="KW-1133">Transmembrane helix</keyword>
<feature type="domain" description="Penicillin-binding protein transpeptidase" evidence="16">
    <location>
        <begin position="382"/>
        <end position="653"/>
    </location>
</feature>
<dbReference type="SUPFAM" id="SSF56601">
    <property type="entry name" value="beta-lactamase/transpeptidase-like"/>
    <property type="match status" value="1"/>
</dbReference>
<feature type="domain" description="Glycosyl transferase family 51" evidence="17">
    <location>
        <begin position="90"/>
        <end position="274"/>
    </location>
</feature>
<keyword evidence="11" id="KW-0961">Cell wall biogenesis/degradation</keyword>
<dbReference type="GO" id="GO:0006508">
    <property type="term" value="P:proteolysis"/>
    <property type="evidence" value="ECO:0007669"/>
    <property type="project" value="UniProtKB-KW"/>
</dbReference>
<evidence type="ECO:0000313" key="19">
    <source>
        <dbReference type="Proteomes" id="UP000251047"/>
    </source>
</evidence>
<dbReference type="GO" id="GO:0008360">
    <property type="term" value="P:regulation of cell shape"/>
    <property type="evidence" value="ECO:0007669"/>
    <property type="project" value="UniProtKB-KW"/>
</dbReference>
<dbReference type="Pfam" id="PF00905">
    <property type="entry name" value="Transpeptidase"/>
    <property type="match status" value="1"/>
</dbReference>
<feature type="compositionally biased region" description="Low complexity" evidence="14">
    <location>
        <begin position="609"/>
        <end position="618"/>
    </location>
</feature>
<comment type="similarity">
    <text evidence="2">In the N-terminal section; belongs to the glycosyltransferase 51 family.</text>
</comment>
<dbReference type="OrthoDB" id="9766909at2"/>
<dbReference type="InterPro" id="IPR050396">
    <property type="entry name" value="Glycosyltr_51/Transpeptidase"/>
</dbReference>
<dbReference type="AlphaFoldDB" id="A0A364V9Q3"/>
<feature type="transmembrane region" description="Helical" evidence="15">
    <location>
        <begin position="35"/>
        <end position="59"/>
    </location>
</feature>
<dbReference type="GO" id="GO:0008658">
    <property type="term" value="F:penicillin binding"/>
    <property type="evidence" value="ECO:0007669"/>
    <property type="project" value="InterPro"/>
</dbReference>
<evidence type="ECO:0000256" key="14">
    <source>
        <dbReference type="SAM" id="MobiDB-lite"/>
    </source>
</evidence>
<evidence type="ECO:0000256" key="13">
    <source>
        <dbReference type="ARBA" id="ARBA00049902"/>
    </source>
</evidence>
<dbReference type="PANTHER" id="PTHR32282:SF33">
    <property type="entry name" value="PEPTIDOGLYCAN GLYCOSYLTRANSFERASE"/>
    <property type="match status" value="1"/>
</dbReference>
<dbReference type="PANTHER" id="PTHR32282">
    <property type="entry name" value="BINDING PROTEIN TRANSPEPTIDASE, PUTATIVE-RELATED"/>
    <property type="match status" value="1"/>
</dbReference>
<dbReference type="Gene3D" id="3.40.710.10">
    <property type="entry name" value="DD-peptidase/beta-lactamase superfamily"/>
    <property type="match status" value="1"/>
</dbReference>
<dbReference type="InterPro" id="IPR036950">
    <property type="entry name" value="PBP_transglycosylase"/>
</dbReference>
<dbReference type="GO" id="GO:0030288">
    <property type="term" value="C:outer membrane-bounded periplasmic space"/>
    <property type="evidence" value="ECO:0007669"/>
    <property type="project" value="TreeGrafter"/>
</dbReference>
<keyword evidence="10" id="KW-0511">Multifunctional enzyme</keyword>
<evidence type="ECO:0000256" key="2">
    <source>
        <dbReference type="ARBA" id="ARBA00007739"/>
    </source>
</evidence>
<comment type="caution">
    <text evidence="18">The sequence shown here is derived from an EMBL/GenBank/DDBJ whole genome shotgun (WGS) entry which is preliminary data.</text>
</comment>
<evidence type="ECO:0000313" key="18">
    <source>
        <dbReference type="EMBL" id="RAV33296.1"/>
    </source>
</evidence>
<dbReference type="InterPro" id="IPR012338">
    <property type="entry name" value="Beta-lactam/transpept-like"/>
</dbReference>
<evidence type="ECO:0000256" key="6">
    <source>
        <dbReference type="ARBA" id="ARBA00022679"/>
    </source>
</evidence>
<keyword evidence="3" id="KW-0121">Carboxypeptidase</keyword>
<keyword evidence="4" id="KW-0645">Protease</keyword>
<keyword evidence="7" id="KW-0378">Hydrolase</keyword>
<evidence type="ECO:0000256" key="12">
    <source>
        <dbReference type="ARBA" id="ARBA00034000"/>
    </source>
</evidence>
<evidence type="ECO:0000259" key="17">
    <source>
        <dbReference type="Pfam" id="PF00912"/>
    </source>
</evidence>
<dbReference type="Pfam" id="PF00912">
    <property type="entry name" value="Transgly"/>
    <property type="match status" value="1"/>
</dbReference>
<dbReference type="FunFam" id="1.10.3810.10:FF:000001">
    <property type="entry name" value="Penicillin-binding protein 1A"/>
    <property type="match status" value="1"/>
</dbReference>
<keyword evidence="9" id="KW-0573">Peptidoglycan synthesis</keyword>
<evidence type="ECO:0000256" key="10">
    <source>
        <dbReference type="ARBA" id="ARBA00023268"/>
    </source>
</evidence>
<dbReference type="Gene3D" id="1.10.3810.10">
    <property type="entry name" value="Biosynthetic peptidoglycan transglycosylase-like"/>
    <property type="match status" value="1"/>
</dbReference>
<proteinExistence type="inferred from homology"/>
<evidence type="ECO:0000256" key="8">
    <source>
        <dbReference type="ARBA" id="ARBA00022960"/>
    </source>
</evidence>
<gene>
    <name evidence="18" type="ORF">CWC39_09195</name>
</gene>
<dbReference type="InterPro" id="IPR001460">
    <property type="entry name" value="PCN-bd_Tpept"/>
</dbReference>
<comment type="catalytic activity">
    <reaction evidence="12">
        <text>Preferential cleavage: (Ac)2-L-Lys-D-Ala-|-D-Ala. Also transpeptidation of peptidyl-alanyl moieties that are N-acyl substituents of D-alanine.</text>
        <dbReference type="EC" id="3.4.16.4"/>
    </reaction>
</comment>
<dbReference type="Proteomes" id="UP000251047">
    <property type="component" value="Unassembled WGS sequence"/>
</dbReference>
<dbReference type="InterPro" id="IPR001264">
    <property type="entry name" value="Glyco_trans_51"/>
</dbReference>
<keyword evidence="5" id="KW-0328">Glycosyltransferase</keyword>
<comment type="similarity">
    <text evidence="1">In the C-terminal section; belongs to the transpeptidase family.</text>
</comment>
<evidence type="ECO:0000256" key="7">
    <source>
        <dbReference type="ARBA" id="ARBA00022801"/>
    </source>
</evidence>
<sequence length="766" mass="80912">MNPASLGLGIVFSVSRGSARVLGGDKEQALRRLTAAILIAGTLVAISLLPLVVAGAAVVNTSAQTMNSNLDDITSNSSLPRTTTVTDRDGQPIAWIYDQRRTPVTPDLISDQMKKSIVAIEDRRFYEHKGVDVRGSVRALVANLSSGGVEEGASTIDQQYVKNYLYLISADTEQEQAAAIETSIPRKLREMKMASELDRTFGKDEILARYLNLISFGHGAFGIEEASQTYFGISAVDLNSSQAALLAGVVQSTSALDPWANPTGATERRNQVLQARVTAGTLTQPEADQLAKEPLGILDKPGGHPNGCIGAGGAGFFCDYALGWLKDQGFDQEKISRGGYTIKTTLDREAQRRAEAEAAAKVSPTQPGVAQATNFITPAKDSHEVVAMASSRAYGLDTNQQQTVMPLTHSLQGHGAGSIFKVFTAAAALEQGMGLDSMLAVPKRVEIEGMGDGGAPNCPAGKYCVENSGPYAGAMSLRQALATSPNTPFVNMLKETGVNRPVDIAVNLGLRSYKAPKTFNDQYSIADYVKTTKLGSFTLGPTAVDPLELANVAASLADHGRWCEPNPVLSVTGPEGNEEKIKRKPCEQVLAKPVADALANGLAGDATGTGTAAGAAGAEGWNGPISAKTGTTETSFSSAFMGFTPRWAGATYIFNDGGTPSPLCSRPVRQCGNGDLFGGEEPARTFFAVSRDMAGKYGGGGLPPVDPKYLKGNGRFDNIGPPRDRRDLFGTPLPLPGFGPRTGDQAPNLQDLANNVEDLVNQFLHR</sequence>
<dbReference type="GO" id="GO:0008955">
    <property type="term" value="F:peptidoglycan glycosyltransferase activity"/>
    <property type="evidence" value="ECO:0007669"/>
    <property type="project" value="UniProtKB-EC"/>
</dbReference>
<dbReference type="GO" id="GO:0009002">
    <property type="term" value="F:serine-type D-Ala-D-Ala carboxypeptidase activity"/>
    <property type="evidence" value="ECO:0007669"/>
    <property type="project" value="UniProtKB-EC"/>
</dbReference>
<evidence type="ECO:0000256" key="3">
    <source>
        <dbReference type="ARBA" id="ARBA00022645"/>
    </source>
</evidence>
<evidence type="ECO:0000256" key="9">
    <source>
        <dbReference type="ARBA" id="ARBA00022984"/>
    </source>
</evidence>
<evidence type="ECO:0000256" key="15">
    <source>
        <dbReference type="SAM" id="Phobius"/>
    </source>
</evidence>
<feature type="region of interest" description="Disordered" evidence="14">
    <location>
        <begin position="609"/>
        <end position="629"/>
    </location>
</feature>
<dbReference type="GO" id="GO:0071555">
    <property type="term" value="P:cell wall organization"/>
    <property type="evidence" value="ECO:0007669"/>
    <property type="project" value="UniProtKB-KW"/>
</dbReference>
<dbReference type="EMBL" id="PHQP01000092">
    <property type="protein sequence ID" value="RAV33296.1"/>
    <property type="molecule type" value="Genomic_DNA"/>
</dbReference>
<evidence type="ECO:0000256" key="1">
    <source>
        <dbReference type="ARBA" id="ARBA00007090"/>
    </source>
</evidence>
<dbReference type="GO" id="GO:0009252">
    <property type="term" value="P:peptidoglycan biosynthetic process"/>
    <property type="evidence" value="ECO:0007669"/>
    <property type="project" value="UniProtKB-KW"/>
</dbReference>
<evidence type="ECO:0000256" key="4">
    <source>
        <dbReference type="ARBA" id="ARBA00022670"/>
    </source>
</evidence>
<evidence type="ECO:0000259" key="16">
    <source>
        <dbReference type="Pfam" id="PF00905"/>
    </source>
</evidence>
<comment type="catalytic activity">
    <reaction evidence="13">
        <text>[GlcNAc-(1-&gt;4)-Mur2Ac(oyl-L-Ala-gamma-D-Glu-L-Lys-D-Ala-D-Ala)](n)-di-trans,octa-cis-undecaprenyl diphosphate + beta-D-GlcNAc-(1-&gt;4)-Mur2Ac(oyl-L-Ala-gamma-D-Glu-L-Lys-D-Ala-D-Ala)-di-trans,octa-cis-undecaprenyl diphosphate = [GlcNAc-(1-&gt;4)-Mur2Ac(oyl-L-Ala-gamma-D-Glu-L-Lys-D-Ala-D-Ala)](n+1)-di-trans,octa-cis-undecaprenyl diphosphate + di-trans,octa-cis-undecaprenyl diphosphate + H(+)</text>
        <dbReference type="Rhea" id="RHEA:23708"/>
        <dbReference type="Rhea" id="RHEA-COMP:9602"/>
        <dbReference type="Rhea" id="RHEA-COMP:9603"/>
        <dbReference type="ChEBI" id="CHEBI:15378"/>
        <dbReference type="ChEBI" id="CHEBI:58405"/>
        <dbReference type="ChEBI" id="CHEBI:60033"/>
        <dbReference type="ChEBI" id="CHEBI:78435"/>
        <dbReference type="EC" id="2.4.99.28"/>
    </reaction>
</comment>
<evidence type="ECO:0000256" key="5">
    <source>
        <dbReference type="ARBA" id="ARBA00022676"/>
    </source>
</evidence>
<keyword evidence="8" id="KW-0133">Cell shape</keyword>
<name>A0A364V9Q3_9CORY</name>
<accession>A0A364V9Q3</accession>
<organism evidence="18 19">
    <name type="scientific">Corynebacterium heidelbergense</name>
    <dbReference type="NCBI Taxonomy" id="2055947"/>
    <lineage>
        <taxon>Bacteria</taxon>
        <taxon>Bacillati</taxon>
        <taxon>Actinomycetota</taxon>
        <taxon>Actinomycetes</taxon>
        <taxon>Mycobacteriales</taxon>
        <taxon>Corynebacteriaceae</taxon>
        <taxon>Corynebacterium</taxon>
    </lineage>
</organism>
<protein>
    <submittedName>
        <fullName evidence="18">Penicillin-binding protein</fullName>
    </submittedName>
</protein>
<dbReference type="InterPro" id="IPR023346">
    <property type="entry name" value="Lysozyme-like_dom_sf"/>
</dbReference>
<keyword evidence="15" id="KW-0472">Membrane</keyword>
<keyword evidence="15" id="KW-0812">Transmembrane</keyword>
<dbReference type="SUPFAM" id="SSF53955">
    <property type="entry name" value="Lysozyme-like"/>
    <property type="match status" value="1"/>
</dbReference>
<reference evidence="18 19" key="1">
    <citation type="journal article" date="2018" name="Syst. Appl. Microbiol.">
        <title>Corynebacterium heidelbergense sp. nov., isolated from the preen glands of Egyptian geese (Alopochen aegyptiacus).</title>
        <authorList>
            <person name="Braun M.S."/>
            <person name="Wang E."/>
            <person name="Zimmermann S."/>
            <person name="Wink M."/>
        </authorList>
    </citation>
    <scope>NUCLEOTIDE SEQUENCE [LARGE SCALE GENOMIC DNA]</scope>
    <source>
        <strain evidence="18 19">DSM 104638</strain>
    </source>
</reference>
<keyword evidence="6" id="KW-0808">Transferase</keyword>